<evidence type="ECO:0000313" key="2">
    <source>
        <dbReference type="EMBL" id="RVW39441.1"/>
    </source>
</evidence>
<feature type="region of interest" description="Disordered" evidence="1">
    <location>
        <begin position="303"/>
        <end position="348"/>
    </location>
</feature>
<dbReference type="EMBL" id="QGNW01001483">
    <property type="protein sequence ID" value="RVW39441.1"/>
    <property type="molecule type" value="Genomic_DNA"/>
</dbReference>
<comment type="caution">
    <text evidence="2">The sequence shown here is derived from an EMBL/GenBank/DDBJ whole genome shotgun (WGS) entry which is preliminary data.</text>
</comment>
<organism evidence="2 3">
    <name type="scientific">Vitis vinifera</name>
    <name type="common">Grape</name>
    <dbReference type="NCBI Taxonomy" id="29760"/>
    <lineage>
        <taxon>Eukaryota</taxon>
        <taxon>Viridiplantae</taxon>
        <taxon>Streptophyta</taxon>
        <taxon>Embryophyta</taxon>
        <taxon>Tracheophyta</taxon>
        <taxon>Spermatophyta</taxon>
        <taxon>Magnoliopsida</taxon>
        <taxon>eudicotyledons</taxon>
        <taxon>Gunneridae</taxon>
        <taxon>Pentapetalae</taxon>
        <taxon>rosids</taxon>
        <taxon>Vitales</taxon>
        <taxon>Vitaceae</taxon>
        <taxon>Viteae</taxon>
        <taxon>Vitis</taxon>
    </lineage>
</organism>
<protein>
    <submittedName>
        <fullName evidence="2">Uncharacterized protein</fullName>
    </submittedName>
</protein>
<gene>
    <name evidence="2" type="ORF">CK203_106569</name>
</gene>
<dbReference type="Proteomes" id="UP000288805">
    <property type="component" value="Unassembled WGS sequence"/>
</dbReference>
<accession>A0A438DVD8</accession>
<evidence type="ECO:0000256" key="1">
    <source>
        <dbReference type="SAM" id="MobiDB-lite"/>
    </source>
</evidence>
<sequence>MKEIFSPMALDRAYLGPDGVIPDGLSTSLGRTKGFLFGEGHVEESLPQCPLNSVTSIRSGSRRVEAGYQAAHLFSWLWETFLDGLSLGIPSILIQLADDEALSSTDLPNSMMYFTKEQFVVGLHLPIHSLFKQFLHFTQIPSVFLHPNVVRVLMGCSVLDMLFQLDLSLLEVLFIYTVKMNQKERVSRKGFLHPTQQAVRDRRNRTSFKASSSLVSNVHFMLKDLPFYEVARLVIARVRNLMRQGAHFFRRLEAAEIMKTYVVHNMDENEDLLASLEKVKSEAVATQNLAEKGIDEEKEVMEADKKKLKKGCPDETGVAGSPGGKHGIAQDTPSFPSDDEETFLGYPA</sequence>
<name>A0A438DVD8_VITVI</name>
<evidence type="ECO:0000313" key="3">
    <source>
        <dbReference type="Proteomes" id="UP000288805"/>
    </source>
</evidence>
<reference evidence="2 3" key="1">
    <citation type="journal article" date="2018" name="PLoS Genet.">
        <title>Population sequencing reveals clonal diversity and ancestral inbreeding in the grapevine cultivar Chardonnay.</title>
        <authorList>
            <person name="Roach M.J."/>
            <person name="Johnson D.L."/>
            <person name="Bohlmann J."/>
            <person name="van Vuuren H.J."/>
            <person name="Jones S.J."/>
            <person name="Pretorius I.S."/>
            <person name="Schmidt S.A."/>
            <person name="Borneman A.R."/>
        </authorList>
    </citation>
    <scope>NUCLEOTIDE SEQUENCE [LARGE SCALE GENOMIC DNA]</scope>
    <source>
        <strain evidence="3">cv. Chardonnay</strain>
        <tissue evidence="2">Leaf</tissue>
    </source>
</reference>
<proteinExistence type="predicted"/>
<dbReference type="AlphaFoldDB" id="A0A438DVD8"/>